<dbReference type="AlphaFoldDB" id="A0A0N0NKC1"/>
<dbReference type="GeneID" id="28735044"/>
<comment type="caution">
    <text evidence="1">The sequence shown here is derived from an EMBL/GenBank/DDBJ whole genome shotgun (WGS) entry which is preliminary data.</text>
</comment>
<evidence type="ECO:0000313" key="2">
    <source>
        <dbReference type="Proteomes" id="UP000038010"/>
    </source>
</evidence>
<evidence type="ECO:0000313" key="1">
    <source>
        <dbReference type="EMBL" id="KPI37971.1"/>
    </source>
</evidence>
<sequence>MTEPRADLETTITDTITGNVTITITTTITTNFATATTTTATTITTSARARTLTTAIPDGDQPLNEQEQAGTMLFAPMSTATALHHDRHHSSVRISPFISPTRYDPRSLEEFCLWLGSWSRRVKHPTYCPVKDRLPLRMSD</sequence>
<name>A0A0N0NKC1_9EURO</name>
<dbReference type="VEuPathDB" id="FungiDB:AB675_3137"/>
<organism evidence="1 2">
    <name type="scientific">Cyphellophora attinorum</name>
    <dbReference type="NCBI Taxonomy" id="1664694"/>
    <lineage>
        <taxon>Eukaryota</taxon>
        <taxon>Fungi</taxon>
        <taxon>Dikarya</taxon>
        <taxon>Ascomycota</taxon>
        <taxon>Pezizomycotina</taxon>
        <taxon>Eurotiomycetes</taxon>
        <taxon>Chaetothyriomycetidae</taxon>
        <taxon>Chaetothyriales</taxon>
        <taxon>Cyphellophoraceae</taxon>
        <taxon>Cyphellophora</taxon>
    </lineage>
</organism>
<accession>A0A0N0NKC1</accession>
<dbReference type="EMBL" id="LFJN01000021">
    <property type="protein sequence ID" value="KPI37971.1"/>
    <property type="molecule type" value="Genomic_DNA"/>
</dbReference>
<dbReference type="RefSeq" id="XP_017997934.1">
    <property type="nucleotide sequence ID" value="XM_018143164.1"/>
</dbReference>
<keyword evidence="2" id="KW-1185">Reference proteome</keyword>
<proteinExistence type="predicted"/>
<protein>
    <submittedName>
        <fullName evidence="1">Uncharacterized protein</fullName>
    </submittedName>
</protein>
<dbReference type="Proteomes" id="UP000038010">
    <property type="component" value="Unassembled WGS sequence"/>
</dbReference>
<reference evidence="1 2" key="1">
    <citation type="submission" date="2015-06" db="EMBL/GenBank/DDBJ databases">
        <title>Draft genome of the ant-associated black yeast Phialophora attae CBS 131958.</title>
        <authorList>
            <person name="Moreno L.F."/>
            <person name="Stielow B.J."/>
            <person name="de Hoog S."/>
            <person name="Vicente V.A."/>
            <person name="Weiss V.A."/>
            <person name="de Vries M."/>
            <person name="Cruz L.M."/>
            <person name="Souza E.M."/>
        </authorList>
    </citation>
    <scope>NUCLEOTIDE SEQUENCE [LARGE SCALE GENOMIC DNA]</scope>
    <source>
        <strain evidence="1 2">CBS 131958</strain>
    </source>
</reference>
<gene>
    <name evidence="1" type="ORF">AB675_3137</name>
</gene>